<dbReference type="InterPro" id="IPR029063">
    <property type="entry name" value="SAM-dependent_MTases_sf"/>
</dbReference>
<dbReference type="Proteomes" id="UP001594288">
    <property type="component" value="Unassembled WGS sequence"/>
</dbReference>
<comment type="caution">
    <text evidence="5">The sequence shown here is derived from an EMBL/GenBank/DDBJ whole genome shotgun (WGS) entry which is preliminary data.</text>
</comment>
<evidence type="ECO:0000256" key="3">
    <source>
        <dbReference type="ARBA" id="ARBA00022691"/>
    </source>
</evidence>
<dbReference type="Pfam" id="PF13649">
    <property type="entry name" value="Methyltransf_25"/>
    <property type="match status" value="1"/>
</dbReference>
<proteinExistence type="predicted"/>
<dbReference type="SUPFAM" id="SSF53335">
    <property type="entry name" value="S-adenosyl-L-methionine-dependent methyltransferases"/>
    <property type="match status" value="1"/>
</dbReference>
<evidence type="ECO:0000313" key="5">
    <source>
        <dbReference type="EMBL" id="MFC1799907.1"/>
    </source>
</evidence>
<dbReference type="PANTHER" id="PTHR16458:SF2">
    <property type="entry name" value="GLYCINE N-METHYLTRANSFERASE"/>
    <property type="match status" value="1"/>
</dbReference>
<dbReference type="InterPro" id="IPR041698">
    <property type="entry name" value="Methyltransf_25"/>
</dbReference>
<keyword evidence="3" id="KW-0949">S-adenosyl-L-methionine</keyword>
<protein>
    <submittedName>
        <fullName evidence="5">Class I SAM-dependent DNA methyltransferase</fullName>
    </submittedName>
</protein>
<evidence type="ECO:0000259" key="4">
    <source>
        <dbReference type="Pfam" id="PF13649"/>
    </source>
</evidence>
<dbReference type="PANTHER" id="PTHR16458">
    <property type="entry name" value="GLYCINE N-METHYLTRANSFERASE"/>
    <property type="match status" value="1"/>
</dbReference>
<dbReference type="Gene3D" id="3.40.50.150">
    <property type="entry name" value="Vaccinia Virus protein VP39"/>
    <property type="match status" value="1"/>
</dbReference>
<organism evidence="5 6">
    <name type="scientific">Eiseniibacteriota bacterium</name>
    <dbReference type="NCBI Taxonomy" id="2212470"/>
    <lineage>
        <taxon>Bacteria</taxon>
        <taxon>Candidatus Eiseniibacteriota</taxon>
    </lineage>
</organism>
<evidence type="ECO:0000256" key="2">
    <source>
        <dbReference type="ARBA" id="ARBA00022679"/>
    </source>
</evidence>
<keyword evidence="6" id="KW-1185">Reference proteome</keyword>
<dbReference type="Gene3D" id="2.20.25.110">
    <property type="entry name" value="S-adenosyl-L-methionine-dependent methyltransferases"/>
    <property type="match status" value="1"/>
</dbReference>
<keyword evidence="1 5" id="KW-0489">Methyltransferase</keyword>
<evidence type="ECO:0000313" key="6">
    <source>
        <dbReference type="Proteomes" id="UP001594288"/>
    </source>
</evidence>
<dbReference type="CDD" id="cd02440">
    <property type="entry name" value="AdoMet_MTases"/>
    <property type="match status" value="1"/>
</dbReference>
<gene>
    <name evidence="5" type="ORF">ACFL2Z_03245</name>
</gene>
<keyword evidence="2" id="KW-0808">Transferase</keyword>
<dbReference type="InterPro" id="IPR014369">
    <property type="entry name" value="Gly/Sar_N_MeTrfase"/>
</dbReference>
<dbReference type="EMBL" id="JBHPEI010000042">
    <property type="protein sequence ID" value="MFC1799907.1"/>
    <property type="molecule type" value="Genomic_DNA"/>
</dbReference>
<dbReference type="GO" id="GO:0008168">
    <property type="term" value="F:methyltransferase activity"/>
    <property type="evidence" value="ECO:0007669"/>
    <property type="project" value="UniProtKB-KW"/>
</dbReference>
<sequence length="250" mass="28417">MTDDPYADFAERYDLFHESLEERNPARVEFFRKVFAENKVRSILDCACGTGRDLALFHSLGLEVIGSDISESMLGVARVNLSGCGIDIPLSRADYRELGRSHDRQFDAVVCLSSSLLEMPDEREALEALKSMSQVLKDGGVLIISQGTTDKMWAEKPRFIPAVNRPDFSRIFVIDYKDKGARFNILDLFHETERTEFKVWTKEYGRILLKDDHEKLLAEAGFSSIEFYGSYGFAPYDKTSSDLLICVARR</sequence>
<name>A0ABV6YPB6_UNCEI</name>
<evidence type="ECO:0000256" key="1">
    <source>
        <dbReference type="ARBA" id="ARBA00022603"/>
    </source>
</evidence>
<feature type="domain" description="Methyltransferase" evidence="4">
    <location>
        <begin position="43"/>
        <end position="140"/>
    </location>
</feature>
<reference evidence="5 6" key="1">
    <citation type="submission" date="2024-09" db="EMBL/GenBank/DDBJ databases">
        <authorList>
            <person name="D'Angelo T."/>
        </authorList>
    </citation>
    <scope>NUCLEOTIDE SEQUENCE [LARGE SCALE GENOMIC DNA]</scope>
    <source>
        <strain evidence="5">SAG AM-311-F02</strain>
    </source>
</reference>
<dbReference type="GO" id="GO:0032259">
    <property type="term" value="P:methylation"/>
    <property type="evidence" value="ECO:0007669"/>
    <property type="project" value="UniProtKB-KW"/>
</dbReference>
<accession>A0ABV6YPB6</accession>